<evidence type="ECO:0000313" key="1">
    <source>
        <dbReference type="EMBL" id="CAI2185030.1"/>
    </source>
</evidence>
<proteinExistence type="predicted"/>
<gene>
    <name evidence="1" type="ORF">FWILDA_LOCUS11872</name>
</gene>
<dbReference type="EMBL" id="CAMKVN010003557">
    <property type="protein sequence ID" value="CAI2185030.1"/>
    <property type="molecule type" value="Genomic_DNA"/>
</dbReference>
<protein>
    <submittedName>
        <fullName evidence="1">7055_t:CDS:1</fullName>
    </submittedName>
</protein>
<name>A0A9W4X431_9GLOM</name>
<keyword evidence="2" id="KW-1185">Reference proteome</keyword>
<reference evidence="1" key="1">
    <citation type="submission" date="2022-08" db="EMBL/GenBank/DDBJ databases">
        <authorList>
            <person name="Kallberg Y."/>
            <person name="Tangrot J."/>
            <person name="Rosling A."/>
        </authorList>
    </citation>
    <scope>NUCLEOTIDE SEQUENCE</scope>
    <source>
        <strain evidence="1">Wild A</strain>
    </source>
</reference>
<organism evidence="1 2">
    <name type="scientific">Funneliformis geosporum</name>
    <dbReference type="NCBI Taxonomy" id="1117311"/>
    <lineage>
        <taxon>Eukaryota</taxon>
        <taxon>Fungi</taxon>
        <taxon>Fungi incertae sedis</taxon>
        <taxon>Mucoromycota</taxon>
        <taxon>Glomeromycotina</taxon>
        <taxon>Glomeromycetes</taxon>
        <taxon>Glomerales</taxon>
        <taxon>Glomeraceae</taxon>
        <taxon>Funneliformis</taxon>
    </lineage>
</organism>
<dbReference type="OrthoDB" id="2431073at2759"/>
<comment type="caution">
    <text evidence="1">The sequence shown here is derived from an EMBL/GenBank/DDBJ whole genome shotgun (WGS) entry which is preliminary data.</text>
</comment>
<feature type="non-terminal residue" evidence="1">
    <location>
        <position position="1"/>
    </location>
</feature>
<evidence type="ECO:0000313" key="2">
    <source>
        <dbReference type="Proteomes" id="UP001153678"/>
    </source>
</evidence>
<dbReference type="Proteomes" id="UP001153678">
    <property type="component" value="Unassembled WGS sequence"/>
</dbReference>
<dbReference type="AlphaFoldDB" id="A0A9W4X431"/>
<sequence length="238" mass="28323">MDKNITYSIGCKALYFEIATYDGLRRLAFNLDIEEVVFSQLTEDNNDVRTEKNTKPSGKKADQNKIINKFEEFLINNIKRDNEGELYYRHLINYHILPKSCAKGKWKQCDIGPSYFLDLQKEKWDDLLIKYEVVNEDKTALEKHVHEFRNYDFKLQVERINTNNSKVYFLNESDEVIFIPKNISCKNITAGDLEKSFTLDDTECFLLSWSDSYDFLYESEKFFSLYNQKQQQEKNQNR</sequence>
<accession>A0A9W4X431</accession>